<keyword evidence="1" id="KW-0812">Transmembrane</keyword>
<accession>A0ABX2B2Q9</accession>
<feature type="transmembrane region" description="Helical" evidence="1">
    <location>
        <begin position="108"/>
        <end position="127"/>
    </location>
</feature>
<dbReference type="RefSeq" id="WP_172343860.1">
    <property type="nucleotide sequence ID" value="NZ_CASTNK010000003.1"/>
</dbReference>
<keyword evidence="1" id="KW-1133">Transmembrane helix</keyword>
<sequence length="138" mass="15775">MKKLNKWQNVLFVIGACLMVAGVGMYVFGTSDAACWVFAAGVAAFCSMQSLQTYDGGNLTIRRLRRIMLVGEVFFVLSALLIIENTYHWLYPYFVRNGIEWANAYIQYIYNNWVVTLLVASIIELYTTHRISRELGKV</sequence>
<evidence type="ECO:0000313" key="3">
    <source>
        <dbReference type="Proteomes" id="UP000820977"/>
    </source>
</evidence>
<protein>
    <submittedName>
        <fullName evidence="2">Uncharacterized protein</fullName>
    </submittedName>
</protein>
<reference evidence="2 3" key="1">
    <citation type="submission" date="2020-05" db="EMBL/GenBank/DDBJ databases">
        <title>Distinct polysaccharide utilization as determinants for interspecies competition between intestinal Prevotella spp.</title>
        <authorList>
            <person name="Galvez E.J.C."/>
            <person name="Iljazovic A."/>
            <person name="Strowig T."/>
        </authorList>
    </citation>
    <scope>NUCLEOTIDE SEQUENCE [LARGE SCALE GENOMIC DNA]</scope>
    <source>
        <strain evidence="2 3">PCHR</strain>
    </source>
</reference>
<dbReference type="EMBL" id="JABKKJ010000002">
    <property type="protein sequence ID" value="NPE24364.1"/>
    <property type="molecule type" value="Genomic_DNA"/>
</dbReference>
<dbReference type="PROSITE" id="PS51257">
    <property type="entry name" value="PROKAR_LIPOPROTEIN"/>
    <property type="match status" value="1"/>
</dbReference>
<name>A0ABX2B2Q9_9BACT</name>
<gene>
    <name evidence="2" type="ORF">HPS54_02315</name>
</gene>
<dbReference type="Proteomes" id="UP000820977">
    <property type="component" value="Unassembled WGS sequence"/>
</dbReference>
<keyword evidence="1" id="KW-0472">Membrane</keyword>
<feature type="transmembrane region" description="Helical" evidence="1">
    <location>
        <begin position="34"/>
        <end position="54"/>
    </location>
</feature>
<organism evidence="2 3">
    <name type="scientific">Xylanibacter caecicola</name>
    <dbReference type="NCBI Taxonomy" id="2736294"/>
    <lineage>
        <taxon>Bacteria</taxon>
        <taxon>Pseudomonadati</taxon>
        <taxon>Bacteroidota</taxon>
        <taxon>Bacteroidia</taxon>
        <taxon>Bacteroidales</taxon>
        <taxon>Prevotellaceae</taxon>
        <taxon>Xylanibacter</taxon>
    </lineage>
</organism>
<evidence type="ECO:0000256" key="1">
    <source>
        <dbReference type="SAM" id="Phobius"/>
    </source>
</evidence>
<proteinExistence type="predicted"/>
<evidence type="ECO:0000313" key="2">
    <source>
        <dbReference type="EMBL" id="NPE24364.1"/>
    </source>
</evidence>
<feature type="transmembrane region" description="Helical" evidence="1">
    <location>
        <begin position="66"/>
        <end position="88"/>
    </location>
</feature>
<comment type="caution">
    <text evidence="2">The sequence shown here is derived from an EMBL/GenBank/DDBJ whole genome shotgun (WGS) entry which is preliminary data.</text>
</comment>
<feature type="transmembrane region" description="Helical" evidence="1">
    <location>
        <begin position="7"/>
        <end position="28"/>
    </location>
</feature>
<keyword evidence="3" id="KW-1185">Reference proteome</keyword>